<reference evidence="2" key="1">
    <citation type="journal article" date="2019" name="bioRxiv">
        <title>The Genome of the Zebra Mussel, Dreissena polymorpha: A Resource for Invasive Species Research.</title>
        <authorList>
            <person name="McCartney M.A."/>
            <person name="Auch B."/>
            <person name="Kono T."/>
            <person name="Mallez S."/>
            <person name="Zhang Y."/>
            <person name="Obille A."/>
            <person name="Becker A."/>
            <person name="Abrahante J.E."/>
            <person name="Garbe J."/>
            <person name="Badalamenti J.P."/>
            <person name="Herman A."/>
            <person name="Mangelson H."/>
            <person name="Liachko I."/>
            <person name="Sullivan S."/>
            <person name="Sone E.D."/>
            <person name="Koren S."/>
            <person name="Silverstein K.A.T."/>
            <person name="Beckman K.B."/>
            <person name="Gohl D.M."/>
        </authorList>
    </citation>
    <scope>NUCLEOTIDE SEQUENCE</scope>
    <source>
        <strain evidence="2">Duluth1</strain>
        <tissue evidence="2">Whole animal</tissue>
    </source>
</reference>
<dbReference type="EMBL" id="JAIWYP010000005">
    <property type="protein sequence ID" value="KAH3827569.1"/>
    <property type="molecule type" value="Genomic_DNA"/>
</dbReference>
<dbReference type="AlphaFoldDB" id="A0A9D4JYB4"/>
<gene>
    <name evidence="2" type="ORF">DPMN_129506</name>
</gene>
<evidence type="ECO:0000256" key="1">
    <source>
        <dbReference type="SAM" id="MobiDB-lite"/>
    </source>
</evidence>
<evidence type="ECO:0000313" key="2">
    <source>
        <dbReference type="EMBL" id="KAH3827569.1"/>
    </source>
</evidence>
<protein>
    <submittedName>
        <fullName evidence="2">Uncharacterized protein</fullName>
    </submittedName>
</protein>
<organism evidence="2 3">
    <name type="scientific">Dreissena polymorpha</name>
    <name type="common">Zebra mussel</name>
    <name type="synonym">Mytilus polymorpha</name>
    <dbReference type="NCBI Taxonomy" id="45954"/>
    <lineage>
        <taxon>Eukaryota</taxon>
        <taxon>Metazoa</taxon>
        <taxon>Spiralia</taxon>
        <taxon>Lophotrochozoa</taxon>
        <taxon>Mollusca</taxon>
        <taxon>Bivalvia</taxon>
        <taxon>Autobranchia</taxon>
        <taxon>Heteroconchia</taxon>
        <taxon>Euheterodonta</taxon>
        <taxon>Imparidentia</taxon>
        <taxon>Neoheterodontei</taxon>
        <taxon>Myida</taxon>
        <taxon>Dreissenoidea</taxon>
        <taxon>Dreissenidae</taxon>
        <taxon>Dreissena</taxon>
    </lineage>
</organism>
<feature type="region of interest" description="Disordered" evidence="1">
    <location>
        <begin position="89"/>
        <end position="109"/>
    </location>
</feature>
<feature type="compositionally biased region" description="Basic and acidic residues" evidence="1">
    <location>
        <begin position="90"/>
        <end position="100"/>
    </location>
</feature>
<dbReference type="Proteomes" id="UP000828390">
    <property type="component" value="Unassembled WGS sequence"/>
</dbReference>
<comment type="caution">
    <text evidence="2">The sequence shown here is derived from an EMBL/GenBank/DDBJ whole genome shotgun (WGS) entry which is preliminary data.</text>
</comment>
<accession>A0A9D4JYB4</accession>
<sequence length="109" mass="11931">MKRSLVRFLCLEPVRGVFLRNLKNAPAVGIEPVNCWSIGGHHIHYNPATASHLSSQVQSLSLSDRTGLGQSLWLLDRTGLGQVIMTLRQDGARSSHKDSPTVRGSTQLT</sequence>
<reference evidence="2" key="2">
    <citation type="submission" date="2020-11" db="EMBL/GenBank/DDBJ databases">
        <authorList>
            <person name="McCartney M.A."/>
            <person name="Auch B."/>
            <person name="Kono T."/>
            <person name="Mallez S."/>
            <person name="Becker A."/>
            <person name="Gohl D.M."/>
            <person name="Silverstein K.A.T."/>
            <person name="Koren S."/>
            <person name="Bechman K.B."/>
            <person name="Herman A."/>
            <person name="Abrahante J.E."/>
            <person name="Garbe J."/>
        </authorList>
    </citation>
    <scope>NUCLEOTIDE SEQUENCE</scope>
    <source>
        <strain evidence="2">Duluth1</strain>
        <tissue evidence="2">Whole animal</tissue>
    </source>
</reference>
<name>A0A9D4JYB4_DREPO</name>
<keyword evidence="3" id="KW-1185">Reference proteome</keyword>
<proteinExistence type="predicted"/>
<evidence type="ECO:0000313" key="3">
    <source>
        <dbReference type="Proteomes" id="UP000828390"/>
    </source>
</evidence>